<proteinExistence type="inferred from homology"/>
<feature type="signal peptide" evidence="3">
    <location>
        <begin position="1"/>
        <end position="27"/>
    </location>
</feature>
<sequence>MKMKMGLLWVLLVVTVMVLNHSSPCSAWFGFGNRHNKASRNSVLPAQPSIIKRSSHGSSIVIPLYGNVYPVGFYNVTLRIGQPPRSYFLDVDTGSDLTWLQCDAPCTHCSETPHPLYKPSNDFVACKDPLCASLQPSDDYECENPDQCDYQIDYADQYSTLGALVNDVYLLNFTNDVQLKVRMALGCGYDQTFSPSYHPLDGILGLGRGKTSLVSQLNGQGLVQNIVGHCLSSQGGGYVFFGNVYGSFRVSWTPMSPTDSKHYSAGPAELAFGGKKSGAGTLTALFDTGSSYTYFNSKAYKTFISWLKKELHKVPLDVAADDQTLPICWRGKKPFQSIREVKRYFKPLALTFSNGGKVKTLFEIPLEGYLILSNMGNVCLGILNGSEVGLGDLNIIGDISMQDKVMVFDNEKHLIGWAHADCTRPPRSRAFSISSY</sequence>
<organism evidence="5 6">
    <name type="scientific">Stylosanthes scabra</name>
    <dbReference type="NCBI Taxonomy" id="79078"/>
    <lineage>
        <taxon>Eukaryota</taxon>
        <taxon>Viridiplantae</taxon>
        <taxon>Streptophyta</taxon>
        <taxon>Embryophyta</taxon>
        <taxon>Tracheophyta</taxon>
        <taxon>Spermatophyta</taxon>
        <taxon>Magnoliopsida</taxon>
        <taxon>eudicotyledons</taxon>
        <taxon>Gunneridae</taxon>
        <taxon>Pentapetalae</taxon>
        <taxon>rosids</taxon>
        <taxon>fabids</taxon>
        <taxon>Fabales</taxon>
        <taxon>Fabaceae</taxon>
        <taxon>Papilionoideae</taxon>
        <taxon>50 kb inversion clade</taxon>
        <taxon>dalbergioids sensu lato</taxon>
        <taxon>Dalbergieae</taxon>
        <taxon>Pterocarpus clade</taxon>
        <taxon>Stylosanthes</taxon>
    </lineage>
</organism>
<accession>A0ABU6ZBR9</accession>
<keyword evidence="2" id="KW-0378">Hydrolase</keyword>
<dbReference type="Gene3D" id="2.40.70.10">
    <property type="entry name" value="Acid Proteases"/>
    <property type="match status" value="2"/>
</dbReference>
<evidence type="ECO:0000313" key="5">
    <source>
        <dbReference type="EMBL" id="MED6218408.1"/>
    </source>
</evidence>
<comment type="similarity">
    <text evidence="1 2">Belongs to the peptidase A1 family.</text>
</comment>
<keyword evidence="6" id="KW-1185">Reference proteome</keyword>
<dbReference type="PANTHER" id="PTHR13683:SF829">
    <property type="entry name" value="EUKARYOTIC ASPARTYL PROTEASE FAMILY PROTEIN"/>
    <property type="match status" value="1"/>
</dbReference>
<gene>
    <name evidence="5" type="ORF">PIB30_026516</name>
</gene>
<name>A0ABU6ZBR9_9FABA</name>
<protein>
    <recommendedName>
        <fullName evidence="4">Peptidase A1 domain-containing protein</fullName>
    </recommendedName>
</protein>
<keyword evidence="2" id="KW-0645">Protease</keyword>
<dbReference type="InterPro" id="IPR001969">
    <property type="entry name" value="Aspartic_peptidase_AS"/>
</dbReference>
<dbReference type="InterPro" id="IPR033121">
    <property type="entry name" value="PEPTIDASE_A1"/>
</dbReference>
<dbReference type="InterPro" id="IPR032861">
    <property type="entry name" value="TAXi_N"/>
</dbReference>
<feature type="chain" id="PRO_5046355135" description="Peptidase A1 domain-containing protein" evidence="3">
    <location>
        <begin position="28"/>
        <end position="436"/>
    </location>
</feature>
<dbReference type="InterPro" id="IPR032799">
    <property type="entry name" value="TAXi_C"/>
</dbReference>
<comment type="caution">
    <text evidence="5">The sequence shown here is derived from an EMBL/GenBank/DDBJ whole genome shotgun (WGS) entry which is preliminary data.</text>
</comment>
<evidence type="ECO:0000256" key="2">
    <source>
        <dbReference type="RuleBase" id="RU000454"/>
    </source>
</evidence>
<dbReference type="PROSITE" id="PS00141">
    <property type="entry name" value="ASP_PROTEASE"/>
    <property type="match status" value="1"/>
</dbReference>
<dbReference type="SUPFAM" id="SSF50630">
    <property type="entry name" value="Acid proteases"/>
    <property type="match status" value="1"/>
</dbReference>
<dbReference type="PRINTS" id="PR00792">
    <property type="entry name" value="PEPSIN"/>
</dbReference>
<dbReference type="InterPro" id="IPR001461">
    <property type="entry name" value="Aspartic_peptidase_A1"/>
</dbReference>
<dbReference type="EMBL" id="JASCZI010271960">
    <property type="protein sequence ID" value="MED6218408.1"/>
    <property type="molecule type" value="Genomic_DNA"/>
</dbReference>
<evidence type="ECO:0000256" key="1">
    <source>
        <dbReference type="ARBA" id="ARBA00007447"/>
    </source>
</evidence>
<dbReference type="PANTHER" id="PTHR13683">
    <property type="entry name" value="ASPARTYL PROTEASES"/>
    <property type="match status" value="1"/>
</dbReference>
<dbReference type="Pfam" id="PF14541">
    <property type="entry name" value="TAXi_C"/>
    <property type="match status" value="1"/>
</dbReference>
<dbReference type="Proteomes" id="UP001341840">
    <property type="component" value="Unassembled WGS sequence"/>
</dbReference>
<dbReference type="InterPro" id="IPR021109">
    <property type="entry name" value="Peptidase_aspartic_dom_sf"/>
</dbReference>
<evidence type="ECO:0000313" key="6">
    <source>
        <dbReference type="Proteomes" id="UP001341840"/>
    </source>
</evidence>
<dbReference type="PROSITE" id="PS51767">
    <property type="entry name" value="PEPTIDASE_A1"/>
    <property type="match status" value="1"/>
</dbReference>
<keyword evidence="3" id="KW-0732">Signal</keyword>
<feature type="domain" description="Peptidase A1" evidence="4">
    <location>
        <begin position="74"/>
        <end position="418"/>
    </location>
</feature>
<evidence type="ECO:0000256" key="3">
    <source>
        <dbReference type="SAM" id="SignalP"/>
    </source>
</evidence>
<keyword evidence="2" id="KW-0064">Aspartyl protease</keyword>
<reference evidence="5 6" key="1">
    <citation type="journal article" date="2023" name="Plants (Basel)">
        <title>Bridging the Gap: Combining Genomics and Transcriptomics Approaches to Understand Stylosanthes scabra, an Orphan Legume from the Brazilian Caatinga.</title>
        <authorList>
            <person name="Ferreira-Neto J.R.C."/>
            <person name="da Silva M.D."/>
            <person name="Binneck E."/>
            <person name="de Melo N.F."/>
            <person name="da Silva R.H."/>
            <person name="de Melo A.L.T.M."/>
            <person name="Pandolfi V."/>
            <person name="Bustamante F.O."/>
            <person name="Brasileiro-Vidal A.C."/>
            <person name="Benko-Iseppon A.M."/>
        </authorList>
    </citation>
    <scope>NUCLEOTIDE SEQUENCE [LARGE SCALE GENOMIC DNA]</scope>
    <source>
        <tissue evidence="5">Leaves</tissue>
    </source>
</reference>
<dbReference type="Pfam" id="PF14543">
    <property type="entry name" value="TAXi_N"/>
    <property type="match status" value="1"/>
</dbReference>
<evidence type="ECO:0000259" key="4">
    <source>
        <dbReference type="PROSITE" id="PS51767"/>
    </source>
</evidence>